<dbReference type="Gene3D" id="3.40.640.10">
    <property type="entry name" value="Type I PLP-dependent aspartate aminotransferase-like (Major domain)"/>
    <property type="match status" value="1"/>
</dbReference>
<protein>
    <submittedName>
        <fullName evidence="7">Aminotransferase class I and II family protein</fullName>
    </submittedName>
</protein>
<dbReference type="InterPro" id="IPR004839">
    <property type="entry name" value="Aminotransferase_I/II_large"/>
</dbReference>
<sequence length="434" mass="48965">MNELAQDLNRQIQQENPYVYELLSELGKDLYFPKGILTQTAEAKLKAHRFNATIGIATEQNQPMFIPLIQETLANYDPKDLYPYAPPAGKPELRQLWREKMLNESPSLEEKSFSNPIVTSALTHGLSIVADLFLDDNDVLILPDKLWGNYNLIFGVRRGSKSVTFPFYTKEGAFNTPGMKEALLSQKDHGKAILLLNFPNNPTGYTPSELEATEIVEVLEAVAQQGMNLAVVTDDAYFGLFYENSIKESLFARIANIHPRILAIKIDGATKEDYLWGFRIGFITYGCAYPAVLDALEKKTLGIIRGTISSASHPAQTFVLNALKSSDFQIQKQEKFEILKKRACKVKQLLDRGEYSDAWDYYPFNSGYFMCLRLKQVKAETLRLHLLDQYGVGVIALGESDVRVAFSCVEEQELKDLFDLIYRGVHDLSGETSE</sequence>
<dbReference type="EMBL" id="OMOF01000058">
    <property type="protein sequence ID" value="SPF35594.1"/>
    <property type="molecule type" value="Genomic_DNA"/>
</dbReference>
<organism evidence="7 8">
    <name type="scientific">Candidatus Desulfosporosinus infrequens</name>
    <dbReference type="NCBI Taxonomy" id="2043169"/>
    <lineage>
        <taxon>Bacteria</taxon>
        <taxon>Bacillati</taxon>
        <taxon>Bacillota</taxon>
        <taxon>Clostridia</taxon>
        <taxon>Eubacteriales</taxon>
        <taxon>Desulfitobacteriaceae</taxon>
        <taxon>Desulfosporosinus</taxon>
    </lineage>
</organism>
<keyword evidence="3 7" id="KW-0032">Aminotransferase</keyword>
<evidence type="ECO:0000256" key="3">
    <source>
        <dbReference type="ARBA" id="ARBA00022576"/>
    </source>
</evidence>
<name>A0A2U3K7E4_9FIRM</name>
<evidence type="ECO:0000256" key="1">
    <source>
        <dbReference type="ARBA" id="ARBA00001933"/>
    </source>
</evidence>
<evidence type="ECO:0000313" key="8">
    <source>
        <dbReference type="Proteomes" id="UP000238916"/>
    </source>
</evidence>
<accession>A0A2U3K7E4</accession>
<dbReference type="Gene3D" id="3.90.1150.10">
    <property type="entry name" value="Aspartate Aminotransferase, domain 1"/>
    <property type="match status" value="1"/>
</dbReference>
<dbReference type="OrthoDB" id="9762162at2"/>
<dbReference type="InterPro" id="IPR015422">
    <property type="entry name" value="PyrdxlP-dep_Trfase_small"/>
</dbReference>
<keyword evidence="5" id="KW-0663">Pyridoxal phosphate</keyword>
<evidence type="ECO:0000256" key="4">
    <source>
        <dbReference type="ARBA" id="ARBA00022679"/>
    </source>
</evidence>
<dbReference type="GO" id="GO:0030170">
    <property type="term" value="F:pyridoxal phosphate binding"/>
    <property type="evidence" value="ECO:0007669"/>
    <property type="project" value="InterPro"/>
</dbReference>
<dbReference type="CDD" id="cd00609">
    <property type="entry name" value="AAT_like"/>
    <property type="match status" value="1"/>
</dbReference>
<dbReference type="InterPro" id="IPR050596">
    <property type="entry name" value="AspAT/PAT-like"/>
</dbReference>
<gene>
    <name evidence="7" type="ORF">SBF1_1500003</name>
</gene>
<comment type="similarity">
    <text evidence="2">Belongs to the class-I pyridoxal-phosphate-dependent aminotransferase family.</text>
</comment>
<dbReference type="InterPro" id="IPR015424">
    <property type="entry name" value="PyrdxlP-dep_Trfase"/>
</dbReference>
<keyword evidence="4 7" id="KW-0808">Transferase</keyword>
<dbReference type="NCBIfam" id="NF006388">
    <property type="entry name" value="PRK08637.1"/>
    <property type="match status" value="1"/>
</dbReference>
<comment type="cofactor">
    <cofactor evidence="1">
        <name>pyridoxal 5'-phosphate</name>
        <dbReference type="ChEBI" id="CHEBI:597326"/>
    </cofactor>
</comment>
<evidence type="ECO:0000256" key="2">
    <source>
        <dbReference type="ARBA" id="ARBA00007441"/>
    </source>
</evidence>
<proteinExistence type="inferred from homology"/>
<feature type="domain" description="Aminotransferase class I/classII large" evidence="6">
    <location>
        <begin position="69"/>
        <end position="419"/>
    </location>
</feature>
<dbReference type="InterPro" id="IPR015421">
    <property type="entry name" value="PyrdxlP-dep_Trfase_major"/>
</dbReference>
<dbReference type="GO" id="GO:0008483">
    <property type="term" value="F:transaminase activity"/>
    <property type="evidence" value="ECO:0007669"/>
    <property type="project" value="UniProtKB-KW"/>
</dbReference>
<dbReference type="PANTHER" id="PTHR46383:SF1">
    <property type="entry name" value="ASPARTATE AMINOTRANSFERASE"/>
    <property type="match status" value="1"/>
</dbReference>
<dbReference type="Proteomes" id="UP000238916">
    <property type="component" value="Unassembled WGS sequence"/>
</dbReference>
<evidence type="ECO:0000313" key="7">
    <source>
        <dbReference type="EMBL" id="SPF35594.1"/>
    </source>
</evidence>
<evidence type="ECO:0000259" key="6">
    <source>
        <dbReference type="Pfam" id="PF00155"/>
    </source>
</evidence>
<reference evidence="8" key="1">
    <citation type="submission" date="2018-02" db="EMBL/GenBank/DDBJ databases">
        <authorList>
            <person name="Hausmann B."/>
        </authorList>
    </citation>
    <scope>NUCLEOTIDE SEQUENCE [LARGE SCALE GENOMIC DNA]</scope>
    <source>
        <strain evidence="8">Peat soil MAG SbF1</strain>
    </source>
</reference>
<evidence type="ECO:0000256" key="5">
    <source>
        <dbReference type="ARBA" id="ARBA00022898"/>
    </source>
</evidence>
<dbReference type="AlphaFoldDB" id="A0A2U3K7E4"/>
<dbReference type="SUPFAM" id="SSF53383">
    <property type="entry name" value="PLP-dependent transferases"/>
    <property type="match status" value="1"/>
</dbReference>
<dbReference type="PANTHER" id="PTHR46383">
    <property type="entry name" value="ASPARTATE AMINOTRANSFERASE"/>
    <property type="match status" value="1"/>
</dbReference>
<dbReference type="GO" id="GO:0006520">
    <property type="term" value="P:amino acid metabolic process"/>
    <property type="evidence" value="ECO:0007669"/>
    <property type="project" value="InterPro"/>
</dbReference>
<dbReference type="Pfam" id="PF00155">
    <property type="entry name" value="Aminotran_1_2"/>
    <property type="match status" value="1"/>
</dbReference>